<dbReference type="Pfam" id="PF09587">
    <property type="entry name" value="PGA_cap"/>
    <property type="match status" value="1"/>
</dbReference>
<dbReference type="EMBL" id="CP049806">
    <property type="protein sequence ID" value="QIT16940.1"/>
    <property type="molecule type" value="Genomic_DNA"/>
</dbReference>
<organism evidence="3 4">
    <name type="scientific">Acinetobacter pittii</name>
    <name type="common">Acinetobacter genomosp. 3</name>
    <dbReference type="NCBI Taxonomy" id="48296"/>
    <lineage>
        <taxon>Bacteria</taxon>
        <taxon>Pseudomonadati</taxon>
        <taxon>Pseudomonadota</taxon>
        <taxon>Gammaproteobacteria</taxon>
        <taxon>Moraxellales</taxon>
        <taxon>Moraxellaceae</taxon>
        <taxon>Acinetobacter</taxon>
        <taxon>Acinetobacter calcoaceticus/baumannii complex</taxon>
    </lineage>
</organism>
<evidence type="ECO:0000259" key="2">
    <source>
        <dbReference type="SMART" id="SM00854"/>
    </source>
</evidence>
<dbReference type="Proteomes" id="UP000501692">
    <property type="component" value="Chromosome"/>
</dbReference>
<sequence>MKYQPVEIKLLAHIDTTSFDEALWQFEFDDDISTLLLIDYALEQFQQKNVQAQDVYVVPQNMSKHIGQQNLGLKTSESYTFTELLQFLIFTQAADVKDALSKMLCGTNEQASLIFSKRAATYNLTLKNEATQNQLKHLFLLIRKIYSYPNDIKELFFIKELNFQGKSYLPQTPLMGQNVVEVLYLTNSFRKIYLTFFEENQTIGFFLFLDDIRRAEHLIPYYHCFQAQNVKPKVCSTPSGIINILGDTYFGEIYTEKRKARGQIDALQQYGYDYSFKKIKAFLGEHDLNIANFEAVFSLENQSPLGHKKPFILKADAEQTLAAFKNIHLNHVVLANNHLKDYGDRGLTYTLQQLDQANISYIGAGVNQKDAHNYFELSFENKRYAIFNGYWHRDTAYLDYDFYALGHKSGVACLNGVLLEQIGRYRLTHPEHKIIVICHWGVDFKPITKEQSKLAAILTQAGADLIIGHGAHTIQPVQIINQKPVVFGIGNAVFNSNGEYDKHNALPYGCIARLDLSKDLLRLYPIYTNNLKTFWQPYLVNAEDFLKASTYMTSSLAPENYIAIQDNLGPYIEIKF</sequence>
<evidence type="ECO:0000313" key="4">
    <source>
        <dbReference type="Proteomes" id="UP000501692"/>
    </source>
</evidence>
<evidence type="ECO:0000256" key="1">
    <source>
        <dbReference type="ARBA" id="ARBA00005662"/>
    </source>
</evidence>
<dbReference type="InterPro" id="IPR029052">
    <property type="entry name" value="Metallo-depent_PP-like"/>
</dbReference>
<feature type="domain" description="Capsule synthesis protein CapA" evidence="2">
    <location>
        <begin position="241"/>
        <end position="496"/>
    </location>
</feature>
<dbReference type="SUPFAM" id="SSF56300">
    <property type="entry name" value="Metallo-dependent phosphatases"/>
    <property type="match status" value="1"/>
</dbReference>
<protein>
    <submittedName>
        <fullName evidence="3">CapA family protein</fullName>
    </submittedName>
</protein>
<dbReference type="AlphaFoldDB" id="A0A6H0FRI2"/>
<dbReference type="Gene3D" id="3.60.21.10">
    <property type="match status" value="1"/>
</dbReference>
<evidence type="ECO:0000313" key="3">
    <source>
        <dbReference type="EMBL" id="QIT16940.1"/>
    </source>
</evidence>
<accession>A0A6H0FRI2</accession>
<dbReference type="InterPro" id="IPR052169">
    <property type="entry name" value="CW_Biosynth-Accessory"/>
</dbReference>
<gene>
    <name evidence="3" type="ORF">G8E09_04000</name>
</gene>
<dbReference type="SMART" id="SM00854">
    <property type="entry name" value="PGA_cap"/>
    <property type="match status" value="1"/>
</dbReference>
<name>A0A6H0FRI2_ACIPI</name>
<dbReference type="PANTHER" id="PTHR33393:SF13">
    <property type="entry name" value="PGA BIOSYNTHESIS PROTEIN CAPA"/>
    <property type="match status" value="1"/>
</dbReference>
<comment type="similarity">
    <text evidence="1">Belongs to the CapA family.</text>
</comment>
<dbReference type="InterPro" id="IPR019079">
    <property type="entry name" value="Capsule_synth_CapA"/>
</dbReference>
<proteinExistence type="inferred from homology"/>
<dbReference type="RefSeq" id="WP_167563121.1">
    <property type="nucleotide sequence ID" value="NZ_CP049806.1"/>
</dbReference>
<dbReference type="PANTHER" id="PTHR33393">
    <property type="entry name" value="POLYGLUTAMINE SYNTHESIS ACCESSORY PROTEIN RV0574C-RELATED"/>
    <property type="match status" value="1"/>
</dbReference>
<reference evidence="3 4" key="1">
    <citation type="submission" date="2020-03" db="EMBL/GenBank/DDBJ databases">
        <authorList>
            <person name="Zhang L."/>
            <person name="Han X."/>
            <person name="Chen Y."/>
            <person name="Yu Y."/>
        </authorList>
    </citation>
    <scope>NUCLEOTIDE SEQUENCE [LARGE SCALE GENOMIC DNA]</scope>
    <source>
        <strain evidence="3 4">A1254</strain>
    </source>
</reference>